<keyword evidence="3" id="KW-1185">Reference proteome</keyword>
<keyword evidence="1" id="KW-0812">Transmembrane</keyword>
<feature type="transmembrane region" description="Helical" evidence="1">
    <location>
        <begin position="45"/>
        <end position="70"/>
    </location>
</feature>
<name>A0ABQ5VJV9_9RHOB</name>
<dbReference type="Proteomes" id="UP001161388">
    <property type="component" value="Unassembled WGS sequence"/>
</dbReference>
<evidence type="ECO:0008006" key="4">
    <source>
        <dbReference type="Google" id="ProtNLM"/>
    </source>
</evidence>
<feature type="transmembrane region" description="Helical" evidence="1">
    <location>
        <begin position="12"/>
        <end position="33"/>
    </location>
</feature>
<evidence type="ECO:0000313" key="3">
    <source>
        <dbReference type="Proteomes" id="UP001161388"/>
    </source>
</evidence>
<gene>
    <name evidence="2" type="ORF">GCM10007927_21490</name>
</gene>
<accession>A0ABQ5VJV9</accession>
<organism evidence="2 3">
    <name type="scientific">Sulfitobacter pacificus</name>
    <dbReference type="NCBI Taxonomy" id="1499314"/>
    <lineage>
        <taxon>Bacteria</taxon>
        <taxon>Pseudomonadati</taxon>
        <taxon>Pseudomonadota</taxon>
        <taxon>Alphaproteobacteria</taxon>
        <taxon>Rhodobacterales</taxon>
        <taxon>Roseobacteraceae</taxon>
        <taxon>Sulfitobacter</taxon>
    </lineage>
</organism>
<dbReference type="RefSeq" id="WP_284373292.1">
    <property type="nucleotide sequence ID" value="NZ_BSNL01000001.1"/>
</dbReference>
<dbReference type="EMBL" id="BSNL01000001">
    <property type="protein sequence ID" value="GLQ27346.1"/>
    <property type="molecule type" value="Genomic_DNA"/>
</dbReference>
<sequence length="132" mass="13937">MARGAGGNDGGTMSFVLGLAMMIGGGYLLLNGIVVRPNFGMGARVFGIGGVAITSGMVLIPFMFGVGMVFYNAHNWFGWILALGSLLALIFGVIVNMTIQMARMSGFDLIVILVLLVGGIGLFLRSLRDFSR</sequence>
<feature type="transmembrane region" description="Helical" evidence="1">
    <location>
        <begin position="107"/>
        <end position="127"/>
    </location>
</feature>
<reference evidence="2" key="1">
    <citation type="journal article" date="2014" name="Int. J. Syst. Evol. Microbiol.">
        <title>Complete genome of a new Firmicutes species belonging to the dominant human colonic microbiota ('Ruminococcus bicirculans') reveals two chromosomes and a selective capacity to utilize plant glucans.</title>
        <authorList>
            <consortium name="NISC Comparative Sequencing Program"/>
            <person name="Wegmann U."/>
            <person name="Louis P."/>
            <person name="Goesmann A."/>
            <person name="Henrissat B."/>
            <person name="Duncan S.H."/>
            <person name="Flint H.J."/>
        </authorList>
    </citation>
    <scope>NUCLEOTIDE SEQUENCE</scope>
    <source>
        <strain evidence="2">NBRC 109915</strain>
    </source>
</reference>
<comment type="caution">
    <text evidence="2">The sequence shown here is derived from an EMBL/GenBank/DDBJ whole genome shotgun (WGS) entry which is preliminary data.</text>
</comment>
<protein>
    <recommendedName>
        <fullName evidence="4">Major facilitator superfamily (MFS) profile domain-containing protein</fullName>
    </recommendedName>
</protein>
<evidence type="ECO:0000256" key="1">
    <source>
        <dbReference type="SAM" id="Phobius"/>
    </source>
</evidence>
<keyword evidence="1" id="KW-1133">Transmembrane helix</keyword>
<proteinExistence type="predicted"/>
<evidence type="ECO:0000313" key="2">
    <source>
        <dbReference type="EMBL" id="GLQ27346.1"/>
    </source>
</evidence>
<feature type="transmembrane region" description="Helical" evidence="1">
    <location>
        <begin position="76"/>
        <end position="95"/>
    </location>
</feature>
<keyword evidence="1" id="KW-0472">Membrane</keyword>
<reference evidence="2" key="2">
    <citation type="submission" date="2023-01" db="EMBL/GenBank/DDBJ databases">
        <title>Draft genome sequence of Sulfitobacter pacificus strain NBRC 109915.</title>
        <authorList>
            <person name="Sun Q."/>
            <person name="Mori K."/>
        </authorList>
    </citation>
    <scope>NUCLEOTIDE SEQUENCE</scope>
    <source>
        <strain evidence="2">NBRC 109915</strain>
    </source>
</reference>